<dbReference type="EMBL" id="PDOD01000004">
    <property type="protein sequence ID" value="PYZ92206.1"/>
    <property type="molecule type" value="Genomic_DNA"/>
</dbReference>
<dbReference type="Proteomes" id="UP000248214">
    <property type="component" value="Unassembled WGS sequence"/>
</dbReference>
<sequence length="102" mass="12039">MWTFIIIVSVILVLFAIYFMNIGLIRVQLEELAHRHQKGDSQSGDLEEWEYYLGKLFWKPVGTKKAILTYGAHYEDYLTSNYPNYDSSLVSKYKKLKHKEES</sequence>
<feature type="transmembrane region" description="Helical" evidence="1">
    <location>
        <begin position="6"/>
        <end position="25"/>
    </location>
</feature>
<evidence type="ECO:0000256" key="1">
    <source>
        <dbReference type="SAM" id="Phobius"/>
    </source>
</evidence>
<comment type="caution">
    <text evidence="2">The sequence shown here is derived from an EMBL/GenBank/DDBJ whole genome shotgun (WGS) entry which is preliminary data.</text>
</comment>
<accession>A0A323TBJ0</accession>
<dbReference type="AlphaFoldDB" id="A0A323TBJ0"/>
<keyword evidence="1" id="KW-0812">Transmembrane</keyword>
<dbReference type="OrthoDB" id="2971427at2"/>
<keyword evidence="3" id="KW-1185">Reference proteome</keyword>
<gene>
    <name evidence="2" type="ORF">CR194_15300</name>
</gene>
<protein>
    <submittedName>
        <fullName evidence="2">Uncharacterized protein</fullName>
    </submittedName>
</protein>
<keyword evidence="1" id="KW-0472">Membrane</keyword>
<dbReference type="RefSeq" id="WP_110610631.1">
    <property type="nucleotide sequence ID" value="NZ_PDOD01000004.1"/>
</dbReference>
<reference evidence="2 3" key="1">
    <citation type="submission" date="2017-10" db="EMBL/GenBank/DDBJ databases">
        <title>Bacillus sp. nov., a halophilic bacterium isolated from a Keqin Lake.</title>
        <authorList>
            <person name="Wang H."/>
        </authorList>
    </citation>
    <scope>NUCLEOTIDE SEQUENCE [LARGE SCALE GENOMIC DNA]</scope>
    <source>
        <strain evidence="2 3">KQ-12</strain>
    </source>
</reference>
<evidence type="ECO:0000313" key="3">
    <source>
        <dbReference type="Proteomes" id="UP000248214"/>
    </source>
</evidence>
<keyword evidence="1" id="KW-1133">Transmembrane helix</keyword>
<name>A0A323TBJ0_9BACI</name>
<organism evidence="2 3">
    <name type="scientific">Salipaludibacillus keqinensis</name>
    <dbReference type="NCBI Taxonomy" id="2045207"/>
    <lineage>
        <taxon>Bacteria</taxon>
        <taxon>Bacillati</taxon>
        <taxon>Bacillota</taxon>
        <taxon>Bacilli</taxon>
        <taxon>Bacillales</taxon>
        <taxon>Bacillaceae</taxon>
    </lineage>
</organism>
<proteinExistence type="predicted"/>
<evidence type="ECO:0000313" key="2">
    <source>
        <dbReference type="EMBL" id="PYZ92206.1"/>
    </source>
</evidence>